<dbReference type="STRING" id="169679.CSACC_06920"/>
<name>A0A1S8N5L9_CLOSA</name>
<gene>
    <name evidence="1" type="ORF">CLOSAC_22430</name>
</gene>
<protein>
    <submittedName>
        <fullName evidence="1">Uncharacterized protein</fullName>
    </submittedName>
</protein>
<sequence>MLNSMMLVLNITDYIIEKKIACLGLIIAVICVETAYENIKNWRK</sequence>
<evidence type="ECO:0000313" key="2">
    <source>
        <dbReference type="Proteomes" id="UP000191154"/>
    </source>
</evidence>
<proteinExistence type="predicted"/>
<evidence type="ECO:0000313" key="1">
    <source>
        <dbReference type="EMBL" id="OOM11816.1"/>
    </source>
</evidence>
<accession>A0A1S8N5L9</accession>
<comment type="caution">
    <text evidence="1">The sequence shown here is derived from an EMBL/GenBank/DDBJ whole genome shotgun (WGS) entry which is preliminary data.</text>
</comment>
<dbReference type="EMBL" id="LZYZ01000004">
    <property type="protein sequence ID" value="OOM11816.1"/>
    <property type="molecule type" value="Genomic_DNA"/>
</dbReference>
<dbReference type="AlphaFoldDB" id="A0A1S8N5L9"/>
<dbReference type="RefSeq" id="WP_278281514.1">
    <property type="nucleotide sequence ID" value="NZ_LZYZ01000004.1"/>
</dbReference>
<dbReference type="Proteomes" id="UP000191154">
    <property type="component" value="Unassembled WGS sequence"/>
</dbReference>
<reference evidence="1 2" key="1">
    <citation type="submission" date="2016-05" db="EMBL/GenBank/DDBJ databases">
        <title>Microbial solvent formation.</title>
        <authorList>
            <person name="Poehlein A."/>
            <person name="Montoya Solano J.D."/>
            <person name="Flitsch S."/>
            <person name="Krabben P."/>
            <person name="Duerre P."/>
            <person name="Daniel R."/>
        </authorList>
    </citation>
    <scope>NUCLEOTIDE SEQUENCE [LARGE SCALE GENOMIC DNA]</scope>
    <source>
        <strain evidence="1 2">L1-8</strain>
    </source>
</reference>
<organism evidence="1 2">
    <name type="scientific">Clostridium saccharobutylicum</name>
    <dbReference type="NCBI Taxonomy" id="169679"/>
    <lineage>
        <taxon>Bacteria</taxon>
        <taxon>Bacillati</taxon>
        <taxon>Bacillota</taxon>
        <taxon>Clostridia</taxon>
        <taxon>Eubacteriales</taxon>
        <taxon>Clostridiaceae</taxon>
        <taxon>Clostridium</taxon>
    </lineage>
</organism>